<organism evidence="2 3">
    <name type="scientific">Dictyostelium discoideum</name>
    <name type="common">Social amoeba</name>
    <dbReference type="NCBI Taxonomy" id="44689"/>
    <lineage>
        <taxon>Eukaryota</taxon>
        <taxon>Amoebozoa</taxon>
        <taxon>Evosea</taxon>
        <taxon>Eumycetozoa</taxon>
        <taxon>Dictyostelia</taxon>
        <taxon>Dictyosteliales</taxon>
        <taxon>Dictyosteliaceae</taxon>
        <taxon>Dictyostelium</taxon>
    </lineage>
</organism>
<accession>Q55A79</accession>
<dbReference type="Proteomes" id="UP000002195">
    <property type="component" value="Unassembled WGS sequence"/>
</dbReference>
<dbReference type="dictyBase" id="DDB_G0272026"/>
<feature type="coiled-coil region" evidence="1">
    <location>
        <begin position="3"/>
        <end position="30"/>
    </location>
</feature>
<dbReference type="EMBL" id="AAFI02000007">
    <property type="protein sequence ID" value="EAL71447.1"/>
    <property type="molecule type" value="Genomic_DNA"/>
</dbReference>
<dbReference type="GeneID" id="8618276"/>
<dbReference type="RefSeq" id="XP_645387.1">
    <property type="nucleotide sequence ID" value="XM_640295.1"/>
</dbReference>
<evidence type="ECO:0000313" key="2">
    <source>
        <dbReference type="EMBL" id="EAL71447.1"/>
    </source>
</evidence>
<dbReference type="VEuPathDB" id="AmoebaDB:DDB_G0272026"/>
<evidence type="ECO:0000256" key="1">
    <source>
        <dbReference type="SAM" id="Coils"/>
    </source>
</evidence>
<keyword evidence="1" id="KW-0175">Coiled coil</keyword>
<dbReference type="PaxDb" id="44689-DDB0168625"/>
<accession>Q86JM1</accession>
<reference evidence="2 3" key="1">
    <citation type="journal article" date="2005" name="Nature">
        <title>The genome of the social amoeba Dictyostelium discoideum.</title>
        <authorList>
            <consortium name="The Dictyostelium discoideum Sequencing Consortium"/>
            <person name="Eichinger L."/>
            <person name="Pachebat J.A."/>
            <person name="Glockner G."/>
            <person name="Rajandream M.A."/>
            <person name="Sucgang R."/>
            <person name="Berriman M."/>
            <person name="Song J."/>
            <person name="Olsen R."/>
            <person name="Szafranski K."/>
            <person name="Xu Q."/>
            <person name="Tunggal B."/>
            <person name="Kummerfeld S."/>
            <person name="Madera M."/>
            <person name="Konfortov B.A."/>
            <person name="Rivero F."/>
            <person name="Bankier A.T."/>
            <person name="Lehmann R."/>
            <person name="Hamlin N."/>
            <person name="Davies R."/>
            <person name="Gaudet P."/>
            <person name="Fey P."/>
            <person name="Pilcher K."/>
            <person name="Chen G."/>
            <person name="Saunders D."/>
            <person name="Sodergren E."/>
            <person name="Davis P."/>
            <person name="Kerhornou A."/>
            <person name="Nie X."/>
            <person name="Hall N."/>
            <person name="Anjard C."/>
            <person name="Hemphill L."/>
            <person name="Bason N."/>
            <person name="Farbrother P."/>
            <person name="Desany B."/>
            <person name="Just E."/>
            <person name="Morio T."/>
            <person name="Rost R."/>
            <person name="Churcher C."/>
            <person name="Cooper J."/>
            <person name="Haydock S."/>
            <person name="van Driessche N."/>
            <person name="Cronin A."/>
            <person name="Goodhead I."/>
            <person name="Muzny D."/>
            <person name="Mourier T."/>
            <person name="Pain A."/>
            <person name="Lu M."/>
            <person name="Harper D."/>
            <person name="Lindsay R."/>
            <person name="Hauser H."/>
            <person name="James K."/>
            <person name="Quiles M."/>
            <person name="Madan Babu M."/>
            <person name="Saito T."/>
            <person name="Buchrieser C."/>
            <person name="Wardroper A."/>
            <person name="Felder M."/>
            <person name="Thangavelu M."/>
            <person name="Johnson D."/>
            <person name="Knights A."/>
            <person name="Loulseged H."/>
            <person name="Mungall K."/>
            <person name="Oliver K."/>
            <person name="Price C."/>
            <person name="Quail M.A."/>
            <person name="Urushihara H."/>
            <person name="Hernandez J."/>
            <person name="Rabbinowitsch E."/>
            <person name="Steffen D."/>
            <person name="Sanders M."/>
            <person name="Ma J."/>
            <person name="Kohara Y."/>
            <person name="Sharp S."/>
            <person name="Simmonds M."/>
            <person name="Spiegler S."/>
            <person name="Tivey A."/>
            <person name="Sugano S."/>
            <person name="White B."/>
            <person name="Walker D."/>
            <person name="Woodward J."/>
            <person name="Winckler T."/>
            <person name="Tanaka Y."/>
            <person name="Shaulsky G."/>
            <person name="Schleicher M."/>
            <person name="Weinstock G."/>
            <person name="Rosenthal A."/>
            <person name="Cox E.C."/>
            <person name="Chisholm R.L."/>
            <person name="Gibbs R."/>
            <person name="Loomis W.F."/>
            <person name="Platzer M."/>
            <person name="Kay R.R."/>
            <person name="Williams J."/>
            <person name="Dear P.H."/>
            <person name="Noegel A.A."/>
            <person name="Barrell B."/>
            <person name="Kuspa A."/>
        </authorList>
    </citation>
    <scope>NUCLEOTIDE SEQUENCE [LARGE SCALE GENOMIC DNA]</scope>
    <source>
        <strain evidence="2 3">AX4</strain>
    </source>
</reference>
<dbReference type="InParanoid" id="Q86JM1"/>
<gene>
    <name evidence="2" type="ORF">DDB_G0272026</name>
</gene>
<comment type="caution">
    <text evidence="2">The sequence shown here is derived from an EMBL/GenBank/DDBJ whole genome shotgun (WGS) entry which is preliminary data.</text>
</comment>
<protein>
    <submittedName>
        <fullName evidence="2">Uncharacterized protein</fullName>
    </submittedName>
</protein>
<sequence>MQSSEAEDQLAEAEDQLADLKRMQEEYIGIPWTYQNLERLPNPLTDLTKGFTFLSPSPSMKKRHINLCNEASLFLQHIIELQIPPVEGVPSPLVGIGNINNLIELIIR</sequence>
<dbReference type="AlphaFoldDB" id="Q86JM1"/>
<dbReference type="KEGG" id="ddi:DDB_G0272026"/>
<proteinExistence type="predicted"/>
<dbReference type="HOGENOM" id="CLU_2201984_0_0_1"/>
<keyword evidence="3" id="KW-1185">Reference proteome</keyword>
<name>Q86JM1_DICDI</name>
<evidence type="ECO:0000313" key="3">
    <source>
        <dbReference type="Proteomes" id="UP000002195"/>
    </source>
</evidence>